<dbReference type="PANTHER" id="PTHR43654">
    <property type="entry name" value="GLUTAMATE 5-KINASE"/>
    <property type="match status" value="1"/>
</dbReference>
<feature type="binding site" evidence="8">
    <location>
        <position position="147"/>
    </location>
    <ligand>
        <name>substrate</name>
    </ligand>
</feature>
<sequence>MENKFIRKNYIKNIKRVVVKIGTSTLTYSNGLLNLNRIELLVRQLSDLHNRGIEIILVSSGAIGAGIGKLGLNSKPKTIPEKQAAAAIGQGILLHMYEKVFSEYSKTIAQILLTREDMMDRTRFLNARNALFTLLDKDIIPIINENDAIVVDEIKFGDNDTLSSLVSSLVEADLLIILSDIDGLYDCDPHTNKSAKLFDLIEKITPEIEKMAGGAGSNLGTGGMATKIKAGKIATSSGTDMVIVNGSRNNILQSVLDGENVGTWFKSKNAPLAAKKRWIAFNSNIKGNLIVDKGACEALCSCQKSLLASGILSIEGTFDKGESVSIKDENNKELARGLVNYNSKELNLIKGLKSCEFESKINHNDYDEVIHKNNLVLMK</sequence>
<keyword evidence="6 8" id="KW-0418">Kinase</keyword>
<evidence type="ECO:0000313" key="11">
    <source>
        <dbReference type="Proteomes" id="UP000175744"/>
    </source>
</evidence>
<evidence type="ECO:0000256" key="7">
    <source>
        <dbReference type="ARBA" id="ARBA00022840"/>
    </source>
</evidence>
<comment type="catalytic activity">
    <reaction evidence="8">
        <text>L-glutamate + ATP = L-glutamyl 5-phosphate + ADP</text>
        <dbReference type="Rhea" id="RHEA:14877"/>
        <dbReference type="ChEBI" id="CHEBI:29985"/>
        <dbReference type="ChEBI" id="CHEBI:30616"/>
        <dbReference type="ChEBI" id="CHEBI:58274"/>
        <dbReference type="ChEBI" id="CHEBI:456216"/>
        <dbReference type="EC" id="2.7.2.11"/>
    </reaction>
</comment>
<keyword evidence="3 8" id="KW-0641">Proline biosynthesis</keyword>
<comment type="subcellular location">
    <subcellularLocation>
        <location evidence="8">Cytoplasm</location>
    </subcellularLocation>
</comment>
<dbReference type="GO" id="GO:0003723">
    <property type="term" value="F:RNA binding"/>
    <property type="evidence" value="ECO:0007669"/>
    <property type="project" value="InterPro"/>
</dbReference>
<dbReference type="OrthoDB" id="9804434at2"/>
<feature type="binding site" evidence="8">
    <location>
        <begin position="179"/>
        <end position="180"/>
    </location>
    <ligand>
        <name>ATP</name>
        <dbReference type="ChEBI" id="CHEBI:30616"/>
    </ligand>
</feature>
<dbReference type="InterPro" id="IPR001057">
    <property type="entry name" value="Glu/AcGlu_kinase"/>
</dbReference>
<evidence type="ECO:0000256" key="2">
    <source>
        <dbReference type="ARBA" id="ARBA00022605"/>
    </source>
</evidence>
<dbReference type="GO" id="GO:0055129">
    <property type="term" value="P:L-proline biosynthetic process"/>
    <property type="evidence" value="ECO:0007669"/>
    <property type="project" value="UniProtKB-UniRule"/>
</dbReference>
<dbReference type="InterPro" id="IPR036393">
    <property type="entry name" value="AceGlu_kinase-like_sf"/>
</dbReference>
<keyword evidence="4 8" id="KW-0808">Transferase</keyword>
<accession>A0A1E8EXF3</accession>
<feature type="binding site" evidence="8">
    <location>
        <begin position="221"/>
        <end position="227"/>
    </location>
    <ligand>
        <name>ATP</name>
        <dbReference type="ChEBI" id="CHEBI:30616"/>
    </ligand>
</feature>
<dbReference type="PATRIC" id="fig|1121290.3.peg.1786"/>
<reference evidence="10 11" key="1">
    <citation type="submission" date="2016-06" db="EMBL/GenBank/DDBJ databases">
        <title>Genome sequence of Clostridium acetireducens DSM 10703.</title>
        <authorList>
            <person name="Poehlein A."/>
            <person name="Fluechter S."/>
            <person name="Duerre P."/>
            <person name="Daniel R."/>
        </authorList>
    </citation>
    <scope>NUCLEOTIDE SEQUENCE [LARGE SCALE GENOMIC DNA]</scope>
    <source>
        <strain evidence="10 11">DSM 10703</strain>
    </source>
</reference>
<name>A0A1E8EXF3_9CLOT</name>
<evidence type="ECO:0000259" key="9">
    <source>
        <dbReference type="SMART" id="SM00359"/>
    </source>
</evidence>
<feature type="binding site" evidence="8">
    <location>
        <position position="159"/>
    </location>
    <ligand>
        <name>substrate</name>
    </ligand>
</feature>
<dbReference type="InterPro" id="IPR005715">
    <property type="entry name" value="Glu_5kinase/COase_Synthase"/>
</dbReference>
<dbReference type="PROSITE" id="PS00902">
    <property type="entry name" value="GLUTAMATE_5_KINASE"/>
    <property type="match status" value="1"/>
</dbReference>
<comment type="similarity">
    <text evidence="8">Belongs to the glutamate 5-kinase family.</text>
</comment>
<dbReference type="Pfam" id="PF01472">
    <property type="entry name" value="PUA"/>
    <property type="match status" value="1"/>
</dbReference>
<keyword evidence="5 8" id="KW-0547">Nucleotide-binding</keyword>
<comment type="caution">
    <text evidence="10">The sequence shown here is derived from an EMBL/GenBank/DDBJ whole genome shotgun (WGS) entry which is preliminary data.</text>
</comment>
<dbReference type="EC" id="2.7.2.11" evidence="8"/>
<dbReference type="Pfam" id="PF00696">
    <property type="entry name" value="AA_kinase"/>
    <property type="match status" value="1"/>
</dbReference>
<dbReference type="FunFam" id="3.40.1160.10:FF:000018">
    <property type="entry name" value="Glutamate 5-kinase"/>
    <property type="match status" value="1"/>
</dbReference>
<feature type="domain" description="PUA" evidence="9">
    <location>
        <begin position="287"/>
        <end position="371"/>
    </location>
</feature>
<keyword evidence="7 8" id="KW-0067">ATP-binding</keyword>
<evidence type="ECO:0000256" key="5">
    <source>
        <dbReference type="ARBA" id="ARBA00022741"/>
    </source>
</evidence>
<evidence type="ECO:0000256" key="4">
    <source>
        <dbReference type="ARBA" id="ARBA00022679"/>
    </source>
</evidence>
<dbReference type="GO" id="GO:0005524">
    <property type="term" value="F:ATP binding"/>
    <property type="evidence" value="ECO:0007669"/>
    <property type="project" value="UniProtKB-KW"/>
</dbReference>
<protein>
    <recommendedName>
        <fullName evidence="8">Glutamate 5-kinase</fullName>
        <ecNumber evidence="8">2.7.2.11</ecNumber>
    </recommendedName>
    <alternativeName>
        <fullName evidence="8">Gamma-glutamyl kinase</fullName>
        <shortName evidence="8">GK</shortName>
    </alternativeName>
</protein>
<dbReference type="NCBIfam" id="TIGR01027">
    <property type="entry name" value="proB"/>
    <property type="match status" value="1"/>
</dbReference>
<feature type="binding site" evidence="8">
    <location>
        <position position="60"/>
    </location>
    <ligand>
        <name>substrate</name>
    </ligand>
</feature>
<comment type="function">
    <text evidence="8">Catalyzes the transfer of a phosphate group to glutamate to form L-glutamate 5-phosphate.</text>
</comment>
<dbReference type="CDD" id="cd21157">
    <property type="entry name" value="PUA_G5K"/>
    <property type="match status" value="1"/>
</dbReference>
<evidence type="ECO:0000256" key="1">
    <source>
        <dbReference type="ARBA" id="ARBA00022490"/>
    </source>
</evidence>
<keyword evidence="1 8" id="KW-0963">Cytoplasm</keyword>
<dbReference type="RefSeq" id="WP_070110764.1">
    <property type="nucleotide sequence ID" value="NZ_LZFO01000029.1"/>
</dbReference>
<evidence type="ECO:0000256" key="8">
    <source>
        <dbReference type="HAMAP-Rule" id="MF_00456"/>
    </source>
</evidence>
<dbReference type="InterPro" id="IPR002478">
    <property type="entry name" value="PUA"/>
</dbReference>
<dbReference type="PRINTS" id="PR00474">
    <property type="entry name" value="GLU5KINASE"/>
</dbReference>
<proteinExistence type="inferred from homology"/>
<dbReference type="Gene3D" id="3.40.1160.10">
    <property type="entry name" value="Acetylglutamate kinase-like"/>
    <property type="match status" value="1"/>
</dbReference>
<dbReference type="STRING" id="1121290.CLAOCE_17950"/>
<dbReference type="InterPro" id="IPR041739">
    <property type="entry name" value="G5K_ProB"/>
</dbReference>
<dbReference type="InterPro" id="IPR011529">
    <property type="entry name" value="Glu_5kinase"/>
</dbReference>
<dbReference type="SUPFAM" id="SSF53633">
    <property type="entry name" value="Carbamate kinase-like"/>
    <property type="match status" value="1"/>
</dbReference>
<dbReference type="InterPro" id="IPR019797">
    <property type="entry name" value="Glutamate_5-kinase_CS"/>
</dbReference>
<keyword evidence="11" id="KW-1185">Reference proteome</keyword>
<gene>
    <name evidence="8 10" type="primary">proB</name>
    <name evidence="10" type="ORF">CLOACE_17950</name>
</gene>
<evidence type="ECO:0000313" key="10">
    <source>
        <dbReference type="EMBL" id="OFI05347.1"/>
    </source>
</evidence>
<dbReference type="InterPro" id="IPR036974">
    <property type="entry name" value="PUA_sf"/>
</dbReference>
<evidence type="ECO:0000256" key="6">
    <source>
        <dbReference type="ARBA" id="ARBA00022777"/>
    </source>
</evidence>
<dbReference type="CDD" id="cd04242">
    <property type="entry name" value="AAK_G5K_ProB"/>
    <property type="match status" value="1"/>
</dbReference>
<dbReference type="AlphaFoldDB" id="A0A1E8EXF3"/>
<dbReference type="GO" id="GO:0004349">
    <property type="term" value="F:glutamate 5-kinase activity"/>
    <property type="evidence" value="ECO:0007669"/>
    <property type="project" value="UniProtKB-UniRule"/>
</dbReference>
<dbReference type="SUPFAM" id="SSF88697">
    <property type="entry name" value="PUA domain-like"/>
    <property type="match status" value="1"/>
</dbReference>
<comment type="pathway">
    <text evidence="8">Amino-acid biosynthesis; L-proline biosynthesis; L-glutamate 5-semialdehyde from L-glutamate: step 1/2.</text>
</comment>
<dbReference type="HAMAP" id="MF_00456">
    <property type="entry name" value="ProB"/>
    <property type="match status" value="1"/>
</dbReference>
<dbReference type="PIRSF" id="PIRSF000729">
    <property type="entry name" value="GK"/>
    <property type="match status" value="1"/>
</dbReference>
<dbReference type="GO" id="GO:0005829">
    <property type="term" value="C:cytosol"/>
    <property type="evidence" value="ECO:0007669"/>
    <property type="project" value="TreeGrafter"/>
</dbReference>
<keyword evidence="2 8" id="KW-0028">Amino-acid biosynthesis</keyword>
<dbReference type="InterPro" id="IPR015947">
    <property type="entry name" value="PUA-like_sf"/>
</dbReference>
<dbReference type="EMBL" id="LZFO01000029">
    <property type="protein sequence ID" value="OFI05347.1"/>
    <property type="molecule type" value="Genomic_DNA"/>
</dbReference>
<dbReference type="Proteomes" id="UP000175744">
    <property type="component" value="Unassembled WGS sequence"/>
</dbReference>
<evidence type="ECO:0000256" key="3">
    <source>
        <dbReference type="ARBA" id="ARBA00022650"/>
    </source>
</evidence>
<dbReference type="SMART" id="SM00359">
    <property type="entry name" value="PUA"/>
    <property type="match status" value="1"/>
</dbReference>
<dbReference type="PANTHER" id="PTHR43654:SF1">
    <property type="entry name" value="ISOPENTENYL PHOSPHATE KINASE"/>
    <property type="match status" value="1"/>
</dbReference>
<dbReference type="Gene3D" id="2.30.130.10">
    <property type="entry name" value="PUA domain"/>
    <property type="match status" value="1"/>
</dbReference>
<dbReference type="PROSITE" id="PS50890">
    <property type="entry name" value="PUA"/>
    <property type="match status" value="1"/>
</dbReference>
<dbReference type="InterPro" id="IPR001048">
    <property type="entry name" value="Asp/Glu/Uridylate_kinase"/>
</dbReference>
<organism evidence="10 11">
    <name type="scientific">Clostridium acetireducens DSM 10703</name>
    <dbReference type="NCBI Taxonomy" id="1121290"/>
    <lineage>
        <taxon>Bacteria</taxon>
        <taxon>Bacillati</taxon>
        <taxon>Bacillota</taxon>
        <taxon>Clostridia</taxon>
        <taxon>Eubacteriales</taxon>
        <taxon>Clostridiaceae</taxon>
        <taxon>Clostridium</taxon>
    </lineage>
</organism>
<dbReference type="UniPathway" id="UPA00098">
    <property type="reaction ID" value="UER00359"/>
</dbReference>
<feature type="binding site" evidence="8">
    <location>
        <position position="20"/>
    </location>
    <ligand>
        <name>ATP</name>
        <dbReference type="ChEBI" id="CHEBI:30616"/>
    </ligand>
</feature>